<dbReference type="InterPro" id="IPR016035">
    <property type="entry name" value="Acyl_Trfase/lysoPLipase"/>
</dbReference>
<keyword evidence="1" id="KW-0596">Phosphopantetheine</keyword>
<dbReference type="PROSITE" id="PS52004">
    <property type="entry name" value="KS3_2"/>
    <property type="match status" value="3"/>
</dbReference>
<feature type="domain" description="Ketosynthase family 3 (KS3)" evidence="6">
    <location>
        <begin position="1845"/>
        <end position="2264"/>
    </location>
</feature>
<dbReference type="SUPFAM" id="SSF52151">
    <property type="entry name" value="FabD/lysophospholipase-like"/>
    <property type="match status" value="3"/>
</dbReference>
<evidence type="ECO:0000313" key="9">
    <source>
        <dbReference type="Proteomes" id="UP000663090"/>
    </source>
</evidence>
<organism evidence="8 9">
    <name type="scientific">Myxococcus landrumensis</name>
    <dbReference type="NCBI Taxonomy" id="2813577"/>
    <lineage>
        <taxon>Bacteria</taxon>
        <taxon>Pseudomonadati</taxon>
        <taxon>Myxococcota</taxon>
        <taxon>Myxococcia</taxon>
        <taxon>Myxococcales</taxon>
        <taxon>Cystobacterineae</taxon>
        <taxon>Myxococcaceae</taxon>
        <taxon>Myxococcus</taxon>
    </lineage>
</organism>
<feature type="region of interest" description="C-terminal hotdog fold" evidence="4">
    <location>
        <begin position="1068"/>
        <end position="1215"/>
    </location>
</feature>
<dbReference type="SUPFAM" id="SSF47336">
    <property type="entry name" value="ACP-like"/>
    <property type="match status" value="3"/>
</dbReference>
<feature type="region of interest" description="N-terminal hotdog fold" evidence="4">
    <location>
        <begin position="4274"/>
        <end position="4402"/>
    </location>
</feature>
<dbReference type="SUPFAM" id="SSF55048">
    <property type="entry name" value="Probable ACP-binding domain of malonyl-CoA ACP transacylase"/>
    <property type="match status" value="3"/>
</dbReference>
<dbReference type="PANTHER" id="PTHR43775:SF37">
    <property type="entry name" value="SI:DKEY-61P9.11"/>
    <property type="match status" value="1"/>
</dbReference>
<feature type="domain" description="PKS/mFAS DH" evidence="7">
    <location>
        <begin position="4274"/>
        <end position="4562"/>
    </location>
</feature>
<evidence type="ECO:0000256" key="2">
    <source>
        <dbReference type="ARBA" id="ARBA00022553"/>
    </source>
</evidence>
<dbReference type="InterPro" id="IPR018201">
    <property type="entry name" value="Ketoacyl_synth_AS"/>
</dbReference>
<dbReference type="PROSITE" id="PS50075">
    <property type="entry name" value="CARRIER"/>
    <property type="match status" value="3"/>
</dbReference>
<dbReference type="InterPro" id="IPR049551">
    <property type="entry name" value="PKS_DH_C"/>
</dbReference>
<feature type="domain" description="Ketosynthase family 3 (KS3)" evidence="6">
    <location>
        <begin position="3384"/>
        <end position="3809"/>
    </location>
</feature>
<evidence type="ECO:0000256" key="4">
    <source>
        <dbReference type="PROSITE-ProRule" id="PRU01363"/>
    </source>
</evidence>
<dbReference type="InterPro" id="IPR014031">
    <property type="entry name" value="Ketoacyl_synth_C"/>
</dbReference>
<dbReference type="SMART" id="SM00826">
    <property type="entry name" value="PKS_DH"/>
    <property type="match status" value="2"/>
</dbReference>
<dbReference type="PROSITE" id="PS00606">
    <property type="entry name" value="KS3_1"/>
    <property type="match status" value="3"/>
</dbReference>
<feature type="domain" description="Carrier" evidence="5">
    <location>
        <begin position="3291"/>
        <end position="3366"/>
    </location>
</feature>
<dbReference type="Gene3D" id="3.10.129.110">
    <property type="entry name" value="Polyketide synthase dehydratase"/>
    <property type="match status" value="2"/>
</dbReference>
<evidence type="ECO:0000259" key="6">
    <source>
        <dbReference type="PROSITE" id="PS52004"/>
    </source>
</evidence>
<sequence>MANQSDDSSEQLSPAKRMLVALEKMQARLNAVEGAAKEPIAIVGMACRYPGASSVESYWRMLQEGRDVVREVPTDRWSAEESALIGNGAMRWGGYLDQVDAFDAGFFGISPREAVRMDPQQRLLLEVAWEALEDAGVDAEKLAGSRGGVFIGACNDDYHLMQLERPESGDAFSIPGLAMSVLSGRLSYTLNLQGPSLVVDTACSSSLVSIHLACQSLRARECNLALAGGVNLILSPLSLVLVSKLQALAPDGRCKAFDAAANGFARGEGCGVLVLKRLSDAQAEGDRILAVIRGSASNQDGKSTGLTAPNVLSQQALIKQALENARLQPAQVTYVEAHGTGTSLGDPIEVEALRETYGAPRPDGGVCALASVKTNVGHLESAAGVAGLMKVVLSMRHQTLPPHLHLKQVNPRIGLEDSSLFIPTKLTPWADGGQPRRAGVSSFGISGTNAHIILEEAPAASPKPVLPERVELLTLSARDREALTALASSHAERLAGDTTVSLPDYSRTAALHRTHHEHRLSVLADTRERVVERLRAFASGAAPEELWTGRKAFGVRRKVVFVYPGQGAQRAEMGKALMASEPVFREALAKVDAVLRPHLGWSVLDELSAEESRSRLHEIDINQPALFAVEVALTALWRSWGIEPDAVMGHSMGEVVAAHVAGALSLEDAATLICHRSRLMRTLGGRGATMAMVELPVAEAQEALLPWTGRVWLGALNSPRSQVLSGEPEAVKEAVAALEKRGVFCRWVKMDVPSHTPLVAGICQELEAQLARIQPRSTNVPICSTVTGDFIDGALLDAAHWGRNLREPVLFASAASKLLADDCEVFIEVSPHPVLLPAVEQTMRGVEKEGTVLASLRRNEEERRTMLSSLGALYATGHRVAWKQVFPVEGRRESLPTYPWQRQRYWMEPVTPGMRSSRGTVGHPLLGERVDLSAQGGVARLWQVQLGPRDFPMLSEHRVQGVPALPAAAMMDMALSAARQVFDGPVSLADLGFRSLLSFPDEQSRLVQLWLTSERPEASSFRLFSAPVSEAGTAAGEWTLHAEGSIRHGSAAEGGASVPLEELLARCEARTSVESQYEAFQGIGLDYGPSFRTVRELRKARGESLGRVQLAEEQEAEAERYGIHPALLDGCFQVLAAALEGVDGKSGVYVPVTLAKLSMPMHPGTAVWSHVRVLEGSSTVTGRVECDVRLLDDRGTVVAEARGLVCQRVETSRAQVDEVERWIHAVQWQVQSRPERTNGGVAERAGRWLVFADGRGVGAALATALVERSQGCVVVEPGATYERLGAERFRIRPDSGEDLQALLREAFNEQVPCKGLVHLFSLDSPDAKEPGGLERAQSLGGVSVLLLLQAWAQRGWRDAPRLWLVTSGVRVAATGDEPGALAASSLVGLAAVVGHEHPELRCVHVDLSARPASEEVTALAEELLADGPEERLVLRGSVRQVARLARGGSAQAEARPFAVAADGSYLITGGLGGLGLEVAKWLVGQGARHLALSGRGAPSEEAGRVLESLRASGADVRVYGADVSREEDVARLLASIDAELPALRGVFHAAGIIADGVLTQLDESRLRAVMAPKVQGAWNLHAGTVGRPLDVFVMFSSAASVLGSPGQGNYAAANAFMDALAHHRLAAGLPALSINWGPWAEVGLAAAAESRGERLALRGVGSMPTAQALDALGRLLARGSAQAIVVPLDLRQWREFYVAAAQSPFLSALMKEQASTATPRKGDVRDRLVAAEPGRRRALLEAYLREQVGRILKQDAARVELDQPFGVLGMDSLTGLELRNRLESGLRLTLSATLIYAYPTVAALTAHLIEQLDLPLESVAEPGVTRKAPPVVVRAEPSVAVEKGVEPIAIVGLACRFPGGADSPDAYWKLLKDGVDAVREVPADRWRTSADVAEHLGTRWGGFLDRVDGFDPEFFGIAPREAVAMDPQQRLLLEVAWEALDDAGLPRSRLTGTRTGVFVGASGNDYAMLQARADVEGDIYSVIGVSNSVIAGRLAYLLDLRGPALTVDTACSSSMVALHLACQSLRNRECDAALAGGVNLVLSDRPGLWLSKLSALSPDGRCRAFDAGANGFVRGEGCGAVVLKRLSDAMAGGDNILAVIRATAVNQDGGSNGLTAPNVLAQQALIREALASARLSPSDIGYIEAHGTGTPLGDPIETEALRATYGKARPEGTHCYLGSVKTNLGHLESAAAMAGLIKTVLALRHQAIPKHLHFKALNPRISLEGTPFVIPTQLQPWPVSERRRYAAVSSFGMSGTNAHAILEEAPPVLTSTASVETRTPIGMSPALAASGSDVEVSQPLVLSARSEAALRASAGAYREFLLDERSASLSLQDIAFTAAQRRGQHEHRLAVAGRSRSELAEQLRVYLEGGVAAQLTAGVVPRKPGRVAFVFSGQGTQWKGMGRELLAQDPAFAAALRECDSLLAPHTGFSIVEALEAEDGASRLDETQVAQPAIFAIQVALAAMWRSLGVVPEAVVGHSVGEIAAAHVAGALSLAEAARLVAHRGRLMQRVTGHGRMAAVEITREEAQAEIARFGERLSVGAINDTRSVVLSGEPAALAEVLQSLKARGVSTRDLGVDYAFHSHQMVPLQAELKALLGTLETRQPSLPLFSTVTGALVEGRTLDAEYWASNMREAVRFADATNALLDEGYRLFVELGPQPALGRYVSQALSRRTLEGTALSSMRKGRDGRTVVLGALGGLHAWGIPVDWARVFPSGGRVVSLPAYPWQRARYWVDLGDFAMTARSLAQEADSAKGPNAGVSASPELVYDVSWQVKARGGAVARTAQGAGAWVIFGHRDGIGVSLKTLLQARGEPCWLVVPGTEASSSDDVRTLDPRDPEQYEKLLRELGELRGVVHLWGAGEPASEDPSLTDLEASQAQGVHSAVHLAQALLRLGVPGARLWLGTRGSQAVAGAASRSPVHAPLWGLGRVLALEHPELWGGLVDLEPGAPTSEAEVLWGELSGSDGEDQVAFRGGVRHVARLVPSAPAPASRAVSLRADATYLVTGGLGGLGLHVARWMVEKGARHLVLLGRRGLPERSTWASVPRDSDIGRQLAVVEALEKAGATVSAVSADVGDAARMASVIDAIREGPAPLRGIIHAAGVSTLVPFESMDDATLSAILKPKVAGAWVLHQLTRGLDLDFTVYFSSGSAVWGSARMAHYAAGNQFLDALAHYRRAKGERALSINWGLWAAEGMVTEEGQRWFARMGMGSISVEQGLHVLEALMASDVTQRSVAVVDWERFKTVYEARGRRPLLEGLGAPAAAPRSIAPATSGSEWLTTLRNAPRERRAELMTAWVREEVARVLGFPSATAVKLDQGFVDSGMDSVTAVELRSRLSARLGVQVSSTVAFDHPSVQALSTHLLRDVLREEEKVVSVERAAIAVNEPIAIVGLGCRVPMASGPDEFWRLLERGVDAIREVPTERWDLSAYYDPEGAPGKSYTRWGGFVDGVDQFDPQFFGISPREAASMDPQQRLLLEVTWEALENAGIVPARLANTRTGVFVGLGSNEYASIHGVGTDKASGDAYIATGNDASFAAGRLSFVLRLQGPAMSLSTACSSSLVAVHLACQSLRAGESNVAIAGGVNLTLSPHSTVYLAQLRALSKDGRCKTFDASADGYVRSEGCGIVVLKRLSDARRDGDEVLAVIRGSAVNHDGPSSALTVPNGEAQQQVLRAALENAGVAPSDVDYIEAHGTGTSLGDPIEIRALSNVLGEGRTPEQRLLIGSVKTNIGHLEAAAGIAGLIKVVLAHRHGVIPPHLHLKQLNPHIELNGFPLDIATRSTRWPERQRPRIAGVSAFGLSGTNAHIVIEEAPAPAPTAAQPERAFQVLALSAKTEGALKQLATRMSEHLSEHPEQSLADISVAASTQRSDFPHRLGLVAESASQARERLLAFVRGEETERLVHGRTGDESPRVVFLFTGQGSQYAGMGRELYASEPVFRAALDRCDALLAGRLGESLLSVMHGSGDRIDETEYTQPALFALEYALTELWRSWGVEPWGVLGHSVGEYVAACVAGVLTLEEALGLITERARLMQTLPRGGEMVAVTASEEQVSAALEPYAGRVSVAAVNGPRDTVISGEREAVTAIAEKLQAEGLKTRRLTVSHAFHSPLMDPMLESFEREAKKVACRVPRIRFASNVTGQVLEGEATLDAAYFRRHVREAVRFHDGVRALRAQGADVFVEVGPHPTLTGMAMKALGDEGLTWLSSLRKGQPEEPHLLTNLGALYTRGLSVNWAALNGDRPRERVALPTYPWQHQRHWLEVPKSTRPDTRRAASSHALVGQRVRSPLNKALVFEARFSADALPFLDDHRLYGTVVVPGSCHISRILATAAQALGPGSYTLEDCLFPQPIVLAEGEERLVQLVLTPKGQNRYGFEIYSVESSAEDESASWVLNGSGALQVEEGAVRPAPLSFKEIEARCVHLADAGMYEQNRDIGYHLGHGFRWIERIRGGEGEVLCQMRGPTDQDDQSLFIHPGLVDSFLQALGTDLVRAQEQLSTVYVPISLGRFRFHERPTGPVTAYAVRRDGGGVTGEIISGDVYVVDADGRVLVEIEGLKHKRAPREALMAVLRQDSRDALYEVGWQRQALPVGVPARGRWLLFTDGTGPAEALAAKLRESGCRPALVRAGASFLRQEDDRFIIDPRRAEDYTRLLAEVALPGEPLAGVVHLWALQEGEPRRMDAAHALSCGSVLHLIQALVKEGPSATRVWLVTRGARAVGAGSRPLALEQTPLLGLGVVFSQEHPELCGALVDLDPVTSEGDVLALWRELSAADGERQVAIRDGQRHVARVRAARDERRADAPRLRPDASYLITGGLGGLGLALARGMVDRGARHLVLVGRGAPKPEAWEAIRAMESASVKVAVVQADVSKEEDVRRALDAAAVLAPLRGVVHAAGVLDDGVLLQQDWERFARVLAPKVDGAWQLHELTRGMELDLFVLYSSASALLGARGQGSYAAANAFLDALAHHRRALGLPALSVNWGPWAEVGMAASLAARFRTQGIETFTPVEGLKALWRALSFDKPQLTLMRVDWSRYLSQLPPGAMSSLFSELAAREGAPSSVDPGASQKLRRQLEAAAPRQRLSILMESVRAEAIKVLGLDPTFPLEPRQRLFEAGLDSLMALELRNRLQGGVGAALPSTLVFDYPSVEAITTYLLREVLHLEEQQTGGVEEAKAEEAALVEKIMDLSPDELAASLDAKLAALMEEIG</sequence>
<feature type="region of interest" description="N-terminal hotdog fold" evidence="4">
    <location>
        <begin position="923"/>
        <end position="1053"/>
    </location>
</feature>
<dbReference type="CDD" id="cd00833">
    <property type="entry name" value="PKS"/>
    <property type="match status" value="3"/>
</dbReference>
<dbReference type="Pfam" id="PF00109">
    <property type="entry name" value="ketoacyl-synt"/>
    <property type="match status" value="3"/>
</dbReference>
<dbReference type="InterPro" id="IPR020807">
    <property type="entry name" value="PKS_DH"/>
</dbReference>
<dbReference type="SMART" id="SM00825">
    <property type="entry name" value="PKS_KS"/>
    <property type="match status" value="3"/>
</dbReference>
<dbReference type="SUPFAM" id="SSF53901">
    <property type="entry name" value="Thiolase-like"/>
    <property type="match status" value="3"/>
</dbReference>
<dbReference type="Pfam" id="PF00698">
    <property type="entry name" value="Acyl_transf_1"/>
    <property type="match status" value="3"/>
</dbReference>
<dbReference type="InterPro" id="IPR049552">
    <property type="entry name" value="PKS_DH_N"/>
</dbReference>
<dbReference type="InterPro" id="IPR014043">
    <property type="entry name" value="Acyl_transferase_dom"/>
</dbReference>
<feature type="region of interest" description="C-terminal hotdog fold" evidence="4">
    <location>
        <begin position="4414"/>
        <end position="4562"/>
    </location>
</feature>
<dbReference type="Gene3D" id="3.40.47.10">
    <property type="match status" value="3"/>
</dbReference>
<dbReference type="Pfam" id="PF14765">
    <property type="entry name" value="PS-DH"/>
    <property type="match status" value="2"/>
</dbReference>
<dbReference type="SMART" id="SM01294">
    <property type="entry name" value="PKS_PP_betabranch"/>
    <property type="match status" value="2"/>
</dbReference>
<dbReference type="InterPro" id="IPR020841">
    <property type="entry name" value="PKS_Beta-ketoAc_synthase_dom"/>
</dbReference>
<dbReference type="InterPro" id="IPR009081">
    <property type="entry name" value="PP-bd_ACP"/>
</dbReference>
<dbReference type="InterPro" id="IPR016036">
    <property type="entry name" value="Malonyl_transacylase_ACP-bd"/>
</dbReference>
<accession>A0ABX7N9K6</accession>
<dbReference type="SUPFAM" id="SSF51735">
    <property type="entry name" value="NAD(P)-binding Rossmann-fold domains"/>
    <property type="match status" value="6"/>
</dbReference>
<gene>
    <name evidence="8" type="ORF">JY572_05115</name>
</gene>
<dbReference type="Pfam" id="PF02801">
    <property type="entry name" value="Ketoacyl-synt_C"/>
    <property type="match status" value="3"/>
</dbReference>
<dbReference type="InterPro" id="IPR001227">
    <property type="entry name" value="Ac_transferase_dom_sf"/>
</dbReference>
<dbReference type="InterPro" id="IPR036291">
    <property type="entry name" value="NAD(P)-bd_dom_sf"/>
</dbReference>
<dbReference type="SMART" id="SM00823">
    <property type="entry name" value="PKS_PP"/>
    <property type="match status" value="3"/>
</dbReference>
<feature type="active site" description="Proton donor; for dehydratase activity" evidence="4">
    <location>
        <position position="1129"/>
    </location>
</feature>
<dbReference type="SMART" id="SM00827">
    <property type="entry name" value="PKS_AT"/>
    <property type="match status" value="3"/>
</dbReference>
<dbReference type="Gene3D" id="1.10.1200.10">
    <property type="entry name" value="ACP-like"/>
    <property type="match status" value="3"/>
</dbReference>
<dbReference type="InterPro" id="IPR049900">
    <property type="entry name" value="PKS_mFAS_DH"/>
</dbReference>
<dbReference type="InterPro" id="IPR014030">
    <property type="entry name" value="Ketoacyl_synth_N"/>
</dbReference>
<dbReference type="RefSeq" id="WP_206717158.1">
    <property type="nucleotide sequence ID" value="NZ_CP071091.1"/>
</dbReference>
<evidence type="ECO:0000256" key="3">
    <source>
        <dbReference type="ARBA" id="ARBA00022679"/>
    </source>
</evidence>
<feature type="domain" description="PKS/mFAS DH" evidence="7">
    <location>
        <begin position="923"/>
        <end position="1215"/>
    </location>
</feature>
<feature type="domain" description="Carrier" evidence="5">
    <location>
        <begin position="1735"/>
        <end position="1812"/>
    </location>
</feature>
<feature type="domain" description="Ketosynthase family 3 (KS3)" evidence="6">
    <location>
        <begin position="37"/>
        <end position="456"/>
    </location>
</feature>
<keyword evidence="2" id="KW-0597">Phosphoprotein</keyword>
<feature type="domain" description="Carrier" evidence="5">
    <location>
        <begin position="5074"/>
        <end position="5152"/>
    </location>
</feature>
<dbReference type="InterPro" id="IPR057326">
    <property type="entry name" value="KR_dom"/>
</dbReference>
<dbReference type="EMBL" id="CP071091">
    <property type="protein sequence ID" value="QSQ15455.1"/>
    <property type="molecule type" value="Genomic_DNA"/>
</dbReference>
<name>A0ABX7N9K6_9BACT</name>
<evidence type="ECO:0000313" key="8">
    <source>
        <dbReference type="EMBL" id="QSQ15455.1"/>
    </source>
</evidence>
<dbReference type="Gene3D" id="3.40.50.720">
    <property type="entry name" value="NAD(P)-binding Rossmann-like Domain"/>
    <property type="match status" value="3"/>
</dbReference>
<dbReference type="CDD" id="cd08955">
    <property type="entry name" value="KR_2_FAS_SDR_x"/>
    <property type="match status" value="3"/>
</dbReference>
<dbReference type="PROSITE" id="PS00012">
    <property type="entry name" value="PHOSPHOPANTETHEINE"/>
    <property type="match status" value="2"/>
</dbReference>
<feature type="active site" description="Proton acceptor; for dehydratase activity" evidence="4">
    <location>
        <position position="957"/>
    </location>
</feature>
<proteinExistence type="predicted"/>
<dbReference type="SMART" id="SM00822">
    <property type="entry name" value="PKS_KR"/>
    <property type="match status" value="3"/>
</dbReference>
<dbReference type="InterPro" id="IPR013968">
    <property type="entry name" value="PKS_KR"/>
</dbReference>
<dbReference type="InterPro" id="IPR016039">
    <property type="entry name" value="Thiolase-like"/>
</dbReference>
<dbReference type="PROSITE" id="PS52019">
    <property type="entry name" value="PKS_MFAS_DH"/>
    <property type="match status" value="2"/>
</dbReference>
<dbReference type="Pfam" id="PF08659">
    <property type="entry name" value="KR"/>
    <property type="match status" value="3"/>
</dbReference>
<keyword evidence="3" id="KW-0808">Transferase</keyword>
<dbReference type="InterPro" id="IPR032821">
    <property type="entry name" value="PKS_assoc"/>
</dbReference>
<dbReference type="Proteomes" id="UP000663090">
    <property type="component" value="Chromosome"/>
</dbReference>
<dbReference type="Pfam" id="PF21089">
    <property type="entry name" value="PKS_DH_N"/>
    <property type="match status" value="2"/>
</dbReference>
<evidence type="ECO:0000259" key="7">
    <source>
        <dbReference type="PROSITE" id="PS52019"/>
    </source>
</evidence>
<dbReference type="Pfam" id="PF00550">
    <property type="entry name" value="PP-binding"/>
    <property type="match status" value="3"/>
</dbReference>
<evidence type="ECO:0000256" key="1">
    <source>
        <dbReference type="ARBA" id="ARBA00022450"/>
    </source>
</evidence>
<feature type="active site" description="Proton acceptor; for dehydratase activity" evidence="4">
    <location>
        <position position="4306"/>
    </location>
</feature>
<dbReference type="InterPro" id="IPR020806">
    <property type="entry name" value="PKS_PP-bd"/>
</dbReference>
<dbReference type="InterPro" id="IPR050091">
    <property type="entry name" value="PKS_NRPS_Biosynth_Enz"/>
</dbReference>
<dbReference type="Pfam" id="PF16197">
    <property type="entry name" value="KAsynt_C_assoc"/>
    <property type="match status" value="1"/>
</dbReference>
<dbReference type="Pfam" id="PF22621">
    <property type="entry name" value="CurL-like_PKS_C"/>
    <property type="match status" value="2"/>
</dbReference>
<keyword evidence="9" id="KW-1185">Reference proteome</keyword>
<dbReference type="PANTHER" id="PTHR43775">
    <property type="entry name" value="FATTY ACID SYNTHASE"/>
    <property type="match status" value="1"/>
</dbReference>
<evidence type="ECO:0000259" key="5">
    <source>
        <dbReference type="PROSITE" id="PS50075"/>
    </source>
</evidence>
<dbReference type="InterPro" id="IPR036736">
    <property type="entry name" value="ACP-like_sf"/>
</dbReference>
<protein>
    <submittedName>
        <fullName evidence="8">SDR family NAD(P)-dependent oxidoreductase</fullName>
    </submittedName>
</protein>
<dbReference type="InterPro" id="IPR006162">
    <property type="entry name" value="Ppantetheine_attach_site"/>
</dbReference>
<dbReference type="Gene3D" id="3.30.70.3290">
    <property type="match status" value="3"/>
</dbReference>
<feature type="active site" description="Proton donor; for dehydratase activity" evidence="4">
    <location>
        <position position="4475"/>
    </location>
</feature>
<dbReference type="InterPro" id="IPR042104">
    <property type="entry name" value="PKS_dehydratase_sf"/>
</dbReference>
<reference evidence="8 9" key="1">
    <citation type="submission" date="2021-02" db="EMBL/GenBank/DDBJ databases">
        <title>De Novo genome assembly of isolated myxobacteria.</title>
        <authorList>
            <person name="Stevens D.C."/>
        </authorList>
    </citation>
    <scope>NUCLEOTIDE SEQUENCE [LARGE SCALE GENOMIC DNA]</scope>
    <source>
        <strain evidence="8 9">SCHIC003</strain>
    </source>
</reference>
<dbReference type="Gene3D" id="3.40.366.10">
    <property type="entry name" value="Malonyl-Coenzyme A Acyl Carrier Protein, domain 2"/>
    <property type="match status" value="3"/>
</dbReference>